<reference evidence="5 6" key="1">
    <citation type="submission" date="2020-08" db="EMBL/GenBank/DDBJ databases">
        <title>Genomic Encyclopedia of Type Strains, Phase IV (KMG-IV): sequencing the most valuable type-strain genomes for metagenomic binning, comparative biology and taxonomic classification.</title>
        <authorList>
            <person name="Goeker M."/>
        </authorList>
    </citation>
    <scope>NUCLEOTIDE SEQUENCE [LARGE SCALE GENOMIC DNA]</scope>
    <source>
        <strain evidence="5 6">DSM 105074</strain>
    </source>
</reference>
<dbReference type="SMART" id="SM01134">
    <property type="entry name" value="DeoRC"/>
    <property type="match status" value="1"/>
</dbReference>
<gene>
    <name evidence="5" type="ORF">HNQ92_000630</name>
</gene>
<sequence>MRFPKRKIKILEIIAQRGEADVKVLAEELRTSEITVRRDLALLAGEGLVLRTHGGAMKPESTRGPVGFEPKLATNLAQKQYLARLAAAEIQDGEVIFLDCGSTVFQLCPFIKEKNIKVVTNSLPVVQALLGSRVSINLAGGELDQERQAVHGLLAEEHLHRYQADRAFVGVDGISAERGLSANSELEAGITRAMIQNAQRTYLLCDASKLGRESYLQFASLDQIHCLVTDADAKTAQPFVDKGLRVLREAEENNV</sequence>
<keyword evidence="2" id="KW-0238">DNA-binding</keyword>
<dbReference type="PROSITE" id="PS00894">
    <property type="entry name" value="HTH_DEOR_1"/>
    <property type="match status" value="1"/>
</dbReference>
<keyword evidence="3" id="KW-0804">Transcription</keyword>
<dbReference type="AlphaFoldDB" id="A0A840TS19"/>
<dbReference type="PROSITE" id="PS51000">
    <property type="entry name" value="HTH_DEOR_2"/>
    <property type="match status" value="1"/>
</dbReference>
<dbReference type="GO" id="GO:0003677">
    <property type="term" value="F:DNA binding"/>
    <property type="evidence" value="ECO:0007669"/>
    <property type="project" value="UniProtKB-KW"/>
</dbReference>
<keyword evidence="1" id="KW-0805">Transcription regulation</keyword>
<keyword evidence="6" id="KW-1185">Reference proteome</keyword>
<dbReference type="PANTHER" id="PTHR30363">
    <property type="entry name" value="HTH-TYPE TRANSCRIPTIONAL REGULATOR SRLR-RELATED"/>
    <property type="match status" value="1"/>
</dbReference>
<dbReference type="Gene3D" id="3.40.50.1360">
    <property type="match status" value="1"/>
</dbReference>
<dbReference type="InterPro" id="IPR050313">
    <property type="entry name" value="Carb_Metab_HTH_regulators"/>
</dbReference>
<dbReference type="InterPro" id="IPR001034">
    <property type="entry name" value="DeoR_HTH"/>
</dbReference>
<evidence type="ECO:0000313" key="6">
    <source>
        <dbReference type="Proteomes" id="UP000557307"/>
    </source>
</evidence>
<dbReference type="PRINTS" id="PR00037">
    <property type="entry name" value="HTHLACR"/>
</dbReference>
<evidence type="ECO:0000256" key="2">
    <source>
        <dbReference type="ARBA" id="ARBA00023125"/>
    </source>
</evidence>
<dbReference type="GO" id="GO:0003700">
    <property type="term" value="F:DNA-binding transcription factor activity"/>
    <property type="evidence" value="ECO:0007669"/>
    <property type="project" value="InterPro"/>
</dbReference>
<dbReference type="SMART" id="SM00420">
    <property type="entry name" value="HTH_DEOR"/>
    <property type="match status" value="1"/>
</dbReference>
<evidence type="ECO:0000259" key="4">
    <source>
        <dbReference type="PROSITE" id="PS51000"/>
    </source>
</evidence>
<dbReference type="InterPro" id="IPR037171">
    <property type="entry name" value="NagB/RpiA_transferase-like"/>
</dbReference>
<accession>A0A840TS19</accession>
<dbReference type="Gene3D" id="1.10.10.10">
    <property type="entry name" value="Winged helix-like DNA-binding domain superfamily/Winged helix DNA-binding domain"/>
    <property type="match status" value="1"/>
</dbReference>
<protein>
    <submittedName>
        <fullName evidence="5">DeoR family fructose operon transcriptional repressor</fullName>
    </submittedName>
</protein>
<dbReference type="Proteomes" id="UP000557307">
    <property type="component" value="Unassembled WGS sequence"/>
</dbReference>
<dbReference type="InterPro" id="IPR036390">
    <property type="entry name" value="WH_DNA-bd_sf"/>
</dbReference>
<evidence type="ECO:0000313" key="5">
    <source>
        <dbReference type="EMBL" id="MBB5282509.1"/>
    </source>
</evidence>
<dbReference type="Pfam" id="PF00455">
    <property type="entry name" value="DeoRC"/>
    <property type="match status" value="1"/>
</dbReference>
<dbReference type="RefSeq" id="WP_184170769.1">
    <property type="nucleotide sequence ID" value="NZ_JACHGF010000001.1"/>
</dbReference>
<dbReference type="PANTHER" id="PTHR30363:SF44">
    <property type="entry name" value="AGA OPERON TRANSCRIPTIONAL REPRESSOR-RELATED"/>
    <property type="match status" value="1"/>
</dbReference>
<dbReference type="InterPro" id="IPR014036">
    <property type="entry name" value="DeoR-like_C"/>
</dbReference>
<dbReference type="SUPFAM" id="SSF46785">
    <property type="entry name" value="Winged helix' DNA-binding domain"/>
    <property type="match status" value="1"/>
</dbReference>
<evidence type="ECO:0000256" key="3">
    <source>
        <dbReference type="ARBA" id="ARBA00023163"/>
    </source>
</evidence>
<dbReference type="SUPFAM" id="SSF100950">
    <property type="entry name" value="NagB/RpiA/CoA transferase-like"/>
    <property type="match status" value="1"/>
</dbReference>
<dbReference type="Pfam" id="PF08220">
    <property type="entry name" value="HTH_DeoR"/>
    <property type="match status" value="1"/>
</dbReference>
<evidence type="ECO:0000256" key="1">
    <source>
        <dbReference type="ARBA" id="ARBA00023015"/>
    </source>
</evidence>
<feature type="domain" description="HTH deoR-type" evidence="4">
    <location>
        <begin position="3"/>
        <end position="58"/>
    </location>
</feature>
<dbReference type="EMBL" id="JACHGF010000001">
    <property type="protein sequence ID" value="MBB5282509.1"/>
    <property type="molecule type" value="Genomic_DNA"/>
</dbReference>
<comment type="caution">
    <text evidence="5">The sequence shown here is derived from an EMBL/GenBank/DDBJ whole genome shotgun (WGS) entry which is preliminary data.</text>
</comment>
<name>A0A840TS19_9BACT</name>
<dbReference type="InterPro" id="IPR036388">
    <property type="entry name" value="WH-like_DNA-bd_sf"/>
</dbReference>
<proteinExistence type="predicted"/>
<organism evidence="5 6">
    <name type="scientific">Rhabdobacter roseus</name>
    <dbReference type="NCBI Taxonomy" id="1655419"/>
    <lineage>
        <taxon>Bacteria</taxon>
        <taxon>Pseudomonadati</taxon>
        <taxon>Bacteroidota</taxon>
        <taxon>Cytophagia</taxon>
        <taxon>Cytophagales</taxon>
        <taxon>Cytophagaceae</taxon>
        <taxon>Rhabdobacter</taxon>
    </lineage>
</organism>
<dbReference type="InterPro" id="IPR018356">
    <property type="entry name" value="Tscrpt_reg_HTH_DeoR_CS"/>
</dbReference>